<keyword evidence="6" id="KW-0378">Hydrolase</keyword>
<feature type="non-terminal residue" evidence="6">
    <location>
        <position position="1"/>
    </location>
</feature>
<keyword evidence="6" id="KW-0645">Protease</keyword>
<protein>
    <submittedName>
        <fullName evidence="6">Metalloprotease</fullName>
    </submittedName>
</protein>
<comment type="similarity">
    <text evidence="5">Belongs to the salp15 family.</text>
</comment>
<proteinExistence type="evidence at transcript level"/>
<dbReference type="Pfam" id="PF12115">
    <property type="entry name" value="Salp15"/>
    <property type="match status" value="1"/>
</dbReference>
<evidence type="ECO:0000256" key="3">
    <source>
        <dbReference type="ARBA" id="ARBA00022729"/>
    </source>
</evidence>
<dbReference type="InterPro" id="IPR021971">
    <property type="entry name" value="Salp15"/>
</dbReference>
<keyword evidence="3" id="KW-0732">Signal</keyword>
<organism evidence="6">
    <name type="scientific">Argas monolakensis</name>
    <name type="common">Mono lake bird tick</name>
    <dbReference type="NCBI Taxonomy" id="34602"/>
    <lineage>
        <taxon>Eukaryota</taxon>
        <taxon>Metazoa</taxon>
        <taxon>Ecdysozoa</taxon>
        <taxon>Arthropoda</taxon>
        <taxon>Chelicerata</taxon>
        <taxon>Arachnida</taxon>
        <taxon>Acari</taxon>
        <taxon>Parasitiformes</taxon>
        <taxon>Ixodida</taxon>
        <taxon>Ixodoidea</taxon>
        <taxon>Argasidae</taxon>
        <taxon>Argasinae</taxon>
        <taxon>Argas</taxon>
    </lineage>
</organism>
<name>Q09JQ1_ARGMO</name>
<dbReference type="Gene3D" id="3.40.1620.60">
    <property type="match status" value="1"/>
</dbReference>
<dbReference type="AlphaFoldDB" id="Q09JQ1"/>
<dbReference type="GO" id="GO:0005576">
    <property type="term" value="C:extracellular region"/>
    <property type="evidence" value="ECO:0007669"/>
    <property type="project" value="UniProtKB-SubCell"/>
</dbReference>
<evidence type="ECO:0000256" key="1">
    <source>
        <dbReference type="ARBA" id="ARBA00004613"/>
    </source>
</evidence>
<sequence>QFSQCSIDQIRYFFGLDASSCLGEKNVHHNYTKMTRRFPGEEDLDLDTLCYIVYGKVMKNVVHDKKQKLENCTMACGEQGAQLYDTYRMALPDGYPCGSDYPEGKVCINGRCVHKSKVFKRTRTKISTK</sequence>
<accession>Q09JQ1</accession>
<dbReference type="GO" id="GO:0008237">
    <property type="term" value="F:metallopeptidase activity"/>
    <property type="evidence" value="ECO:0007669"/>
    <property type="project" value="UniProtKB-KW"/>
</dbReference>
<evidence type="ECO:0000313" key="6">
    <source>
        <dbReference type="EMBL" id="ABI52712.1"/>
    </source>
</evidence>
<evidence type="ECO:0000256" key="2">
    <source>
        <dbReference type="ARBA" id="ARBA00022525"/>
    </source>
</evidence>
<reference evidence="6" key="1">
    <citation type="journal article" date="2008" name="Insect Biochem. Mol. Biol.">
        <title>Comparative sialomics between hard and soft ticks: implications for the evolution of blood-feeding behavior.</title>
        <authorList>
            <person name="Mans B.J."/>
            <person name="Andersen J.F."/>
            <person name="Francischetti I.M."/>
            <person name="Valenzuela J.G."/>
            <person name="Schwan T.G."/>
            <person name="Pham V.M."/>
            <person name="Garfield M.K."/>
            <person name="Hammer C.H."/>
            <person name="Ribeiro J.M."/>
        </authorList>
    </citation>
    <scope>NUCLEOTIDE SEQUENCE</scope>
    <source>
        <strain evidence="6">AM-211</strain>
        <tissue evidence="6">Adult salivary gland</tissue>
    </source>
</reference>
<keyword evidence="2" id="KW-0964">Secreted</keyword>
<keyword evidence="6" id="KW-0482">Metalloprotease</keyword>
<comment type="subcellular location">
    <subcellularLocation>
        <location evidence="1">Secreted</location>
    </subcellularLocation>
</comment>
<keyword evidence="4" id="KW-0325">Glycoprotein</keyword>
<evidence type="ECO:0000256" key="4">
    <source>
        <dbReference type="ARBA" id="ARBA00023180"/>
    </source>
</evidence>
<evidence type="ECO:0000256" key="5">
    <source>
        <dbReference type="ARBA" id="ARBA00034321"/>
    </source>
</evidence>
<dbReference type="GO" id="GO:0006508">
    <property type="term" value="P:proteolysis"/>
    <property type="evidence" value="ECO:0007669"/>
    <property type="project" value="UniProtKB-KW"/>
</dbReference>
<dbReference type="EMBL" id="DQ886795">
    <property type="protein sequence ID" value="ABI52712.1"/>
    <property type="molecule type" value="mRNA"/>
</dbReference>